<evidence type="ECO:0000259" key="6">
    <source>
        <dbReference type="Pfam" id="PF04932"/>
    </source>
</evidence>
<feature type="transmembrane region" description="Helical" evidence="5">
    <location>
        <begin position="358"/>
        <end position="376"/>
    </location>
</feature>
<feature type="transmembrane region" description="Helical" evidence="5">
    <location>
        <begin position="155"/>
        <end position="176"/>
    </location>
</feature>
<keyword evidence="8" id="KW-0436">Ligase</keyword>
<accession>A0A0N7MQK9</accession>
<reference evidence="7 10" key="1">
    <citation type="submission" date="2015-11" db="EMBL/GenBank/DDBJ databases">
        <authorList>
            <person name="Varghese N."/>
        </authorList>
    </citation>
    <scope>NUCLEOTIDE SEQUENCE [LARGE SCALE GENOMIC DNA]</scope>
    <source>
        <strain evidence="7 10">JGI-8</strain>
    </source>
</reference>
<keyword evidence="10" id="KW-1185">Reference proteome</keyword>
<keyword evidence="2 5" id="KW-0812">Transmembrane</keyword>
<dbReference type="EMBL" id="FAOP01000005">
    <property type="protein sequence ID" value="CUU05100.1"/>
    <property type="molecule type" value="Genomic_DNA"/>
</dbReference>
<evidence type="ECO:0000256" key="3">
    <source>
        <dbReference type="ARBA" id="ARBA00022989"/>
    </source>
</evidence>
<dbReference type="PANTHER" id="PTHR37422:SF13">
    <property type="entry name" value="LIPOPOLYSACCHARIDE BIOSYNTHESIS PROTEIN PA4999-RELATED"/>
    <property type="match status" value="1"/>
</dbReference>
<evidence type="ECO:0000313" key="9">
    <source>
        <dbReference type="Proteomes" id="UP000182011"/>
    </source>
</evidence>
<evidence type="ECO:0000256" key="5">
    <source>
        <dbReference type="SAM" id="Phobius"/>
    </source>
</evidence>
<dbReference type="GO" id="GO:0016020">
    <property type="term" value="C:membrane"/>
    <property type="evidence" value="ECO:0007669"/>
    <property type="project" value="UniProtKB-SubCell"/>
</dbReference>
<evidence type="ECO:0000313" key="8">
    <source>
        <dbReference type="EMBL" id="CUU05100.1"/>
    </source>
</evidence>
<evidence type="ECO:0000256" key="2">
    <source>
        <dbReference type="ARBA" id="ARBA00022692"/>
    </source>
</evidence>
<evidence type="ECO:0000256" key="4">
    <source>
        <dbReference type="ARBA" id="ARBA00023136"/>
    </source>
</evidence>
<accession>A0A0P1L8U4</accession>
<dbReference type="PANTHER" id="PTHR37422">
    <property type="entry name" value="TEICHURONIC ACID BIOSYNTHESIS PROTEIN TUAE"/>
    <property type="match status" value="1"/>
</dbReference>
<accession>A0A0P1M5F7</accession>
<evidence type="ECO:0000256" key="1">
    <source>
        <dbReference type="ARBA" id="ARBA00004141"/>
    </source>
</evidence>
<accession>A0A0P1P9N6</accession>
<dbReference type="Pfam" id="PF04932">
    <property type="entry name" value="Wzy_C"/>
    <property type="match status" value="1"/>
</dbReference>
<feature type="transmembrane region" description="Helical" evidence="5">
    <location>
        <begin position="216"/>
        <end position="232"/>
    </location>
</feature>
<feature type="transmembrane region" description="Helical" evidence="5">
    <location>
        <begin position="262"/>
        <end position="281"/>
    </location>
</feature>
<dbReference type="OrthoDB" id="9812740at2"/>
<accession>A0A0S4N209</accession>
<feature type="transmembrane region" description="Helical" evidence="5">
    <location>
        <begin position="411"/>
        <end position="428"/>
    </location>
</feature>
<reference evidence="8 9" key="2">
    <citation type="submission" date="2015-11" db="EMBL/GenBank/DDBJ databases">
        <authorList>
            <person name="Zhang Y."/>
            <person name="Guo Z."/>
        </authorList>
    </citation>
    <scope>NUCLEOTIDE SEQUENCE [LARGE SCALE GENOMIC DNA]</scope>
    <source>
        <strain evidence="8">JGI-4</strain>
    </source>
</reference>
<comment type="subcellular location">
    <subcellularLocation>
        <location evidence="1">Membrane</location>
        <topology evidence="1">Multi-pass membrane protein</topology>
    </subcellularLocation>
</comment>
<sequence length="435" mass="49700">MEITTENKYTPAVDLQNVMLAFALFTPLIGMFVNYYAMWVVMFMFGLMWILFTSKEANAGLMFLWGLEFEPAPVDFIFAGSWFKRIMKGDFKWLSHPALHLLLAYIVLNLLQIFYSKNFSRGVFFGAVTIYTISLAFYFSSYIKDAKIWAEVRRFYLIAVYISAIVQVLMIILMLIQGRVGRPSGFFKDPNVLGAFVVTGALYAMNKILFGERREILRYTLVFLFLLISIVLTFSRGSLLNLIVGIFFLGFVSLITKRSKRFFAVFSVALIVAILSVPVILEVFRQSFRFRGAQWYDIYGRAMAWKAGVELFKSYPLGIGPGQFEDYSLDYQKSMGGAMLRLTPSAHNFYLRVLAENGIIGLTLVIGALATASLVLVKSRRIIYSSDISWIFSCLVGIVVQSFVIDTLHWRHFWILFGFLISLVNLNHEEKTLKS</sequence>
<dbReference type="InterPro" id="IPR007016">
    <property type="entry name" value="O-antigen_ligase-rel_domated"/>
</dbReference>
<feature type="domain" description="O-antigen ligase-related" evidence="6">
    <location>
        <begin position="221"/>
        <end position="365"/>
    </location>
</feature>
<dbReference type="AlphaFoldDB" id="A0A0P1L8U4"/>
<accession>A0A0P1M2Z2</accession>
<keyword evidence="3 5" id="KW-1133">Transmembrane helix</keyword>
<dbReference type="Proteomes" id="UP000182011">
    <property type="component" value="Unassembled WGS sequence"/>
</dbReference>
<evidence type="ECO:0000313" key="7">
    <source>
        <dbReference type="EMBL" id="CUS89729.1"/>
    </source>
</evidence>
<feature type="transmembrane region" description="Helical" evidence="5">
    <location>
        <begin position="121"/>
        <end position="143"/>
    </location>
</feature>
<feature type="transmembrane region" description="Helical" evidence="5">
    <location>
        <begin position="20"/>
        <end position="52"/>
    </location>
</feature>
<name>A0A0P1L8U4_9BACT</name>
<feature type="transmembrane region" description="Helical" evidence="5">
    <location>
        <begin position="238"/>
        <end position="255"/>
    </location>
</feature>
<feature type="transmembrane region" description="Helical" evidence="5">
    <location>
        <begin position="191"/>
        <end position="209"/>
    </location>
</feature>
<dbReference type="RefSeq" id="WP_047133960.1">
    <property type="nucleotide sequence ID" value="NZ_CZVI01000018.1"/>
</dbReference>
<accession>A0A0P1LI88</accession>
<keyword evidence="4 5" id="KW-0472">Membrane</keyword>
<feature type="transmembrane region" description="Helical" evidence="5">
    <location>
        <begin position="93"/>
        <end position="115"/>
    </location>
</feature>
<accession>A0A0P1LF98</accession>
<dbReference type="EMBL" id="CZVI01000018">
    <property type="protein sequence ID" value="CUS89729.1"/>
    <property type="molecule type" value="Genomic_DNA"/>
</dbReference>
<dbReference type="GO" id="GO:0016874">
    <property type="term" value="F:ligase activity"/>
    <property type="evidence" value="ECO:0007669"/>
    <property type="project" value="UniProtKB-KW"/>
</dbReference>
<gene>
    <name evidence="8" type="ORF">JGI4_01161</name>
    <name evidence="7" type="ORF">JGI8_01346</name>
</gene>
<dbReference type="InterPro" id="IPR051533">
    <property type="entry name" value="WaaL-like"/>
</dbReference>
<dbReference type="Proteomes" id="UP000182200">
    <property type="component" value="Unassembled WGS sequence"/>
</dbReference>
<organism evidence="8 9">
    <name type="scientific">Candidatus Kryptonium thompsonii</name>
    <dbReference type="NCBI Taxonomy" id="1633631"/>
    <lineage>
        <taxon>Bacteria</taxon>
        <taxon>Pseudomonadati</taxon>
        <taxon>Candidatus Kryptoniota</taxon>
        <taxon>Candidatus Kryptonium</taxon>
    </lineage>
</organism>
<accession>A0A0P1LJ00</accession>
<proteinExistence type="predicted"/>
<accession>A0A0P1MPZ5</accession>
<protein>
    <submittedName>
        <fullName evidence="8">O-antigen ligase</fullName>
    </submittedName>
</protein>
<evidence type="ECO:0000313" key="10">
    <source>
        <dbReference type="Proteomes" id="UP000182200"/>
    </source>
</evidence>
<feature type="transmembrane region" description="Helical" evidence="5">
    <location>
        <begin position="388"/>
        <end position="405"/>
    </location>
</feature>
<dbReference type="STRING" id="1633631.GCA_001442925_01157"/>